<protein>
    <submittedName>
        <fullName evidence="2">Polysialic acid O-acetyltransferase</fullName>
    </submittedName>
</protein>
<accession>A0AAD9V5Q2</accession>
<name>A0AAD9V5Q2_ACRCE</name>
<evidence type="ECO:0000256" key="1">
    <source>
        <dbReference type="SAM" id="MobiDB-lite"/>
    </source>
</evidence>
<dbReference type="EMBL" id="JARQWQ010000029">
    <property type="protein sequence ID" value="KAK2562248.1"/>
    <property type="molecule type" value="Genomic_DNA"/>
</dbReference>
<evidence type="ECO:0000313" key="3">
    <source>
        <dbReference type="Proteomes" id="UP001249851"/>
    </source>
</evidence>
<organism evidence="2 3">
    <name type="scientific">Acropora cervicornis</name>
    <name type="common">Staghorn coral</name>
    <dbReference type="NCBI Taxonomy" id="6130"/>
    <lineage>
        <taxon>Eukaryota</taxon>
        <taxon>Metazoa</taxon>
        <taxon>Cnidaria</taxon>
        <taxon>Anthozoa</taxon>
        <taxon>Hexacorallia</taxon>
        <taxon>Scleractinia</taxon>
        <taxon>Astrocoeniina</taxon>
        <taxon>Acroporidae</taxon>
        <taxon>Acropora</taxon>
    </lineage>
</organism>
<comment type="caution">
    <text evidence="2">The sequence shown here is derived from an EMBL/GenBank/DDBJ whole genome shotgun (WGS) entry which is preliminary data.</text>
</comment>
<reference evidence="2" key="1">
    <citation type="journal article" date="2023" name="G3 (Bethesda)">
        <title>Whole genome assembly and annotation of the endangered Caribbean coral Acropora cervicornis.</title>
        <authorList>
            <person name="Selwyn J.D."/>
            <person name="Vollmer S.V."/>
        </authorList>
    </citation>
    <scope>NUCLEOTIDE SEQUENCE</scope>
    <source>
        <strain evidence="2">K2</strain>
    </source>
</reference>
<dbReference type="AlphaFoldDB" id="A0AAD9V5Q2"/>
<evidence type="ECO:0000313" key="2">
    <source>
        <dbReference type="EMBL" id="KAK2562248.1"/>
    </source>
</evidence>
<feature type="region of interest" description="Disordered" evidence="1">
    <location>
        <begin position="193"/>
        <end position="217"/>
    </location>
</feature>
<proteinExistence type="predicted"/>
<feature type="compositionally biased region" description="Basic and acidic residues" evidence="1">
    <location>
        <begin position="193"/>
        <end position="202"/>
    </location>
</feature>
<gene>
    <name evidence="2" type="ORF">P5673_014508</name>
</gene>
<reference evidence="2" key="2">
    <citation type="journal article" date="2023" name="Science">
        <title>Genomic signatures of disease resistance in endangered staghorn corals.</title>
        <authorList>
            <person name="Vollmer S.V."/>
            <person name="Selwyn J.D."/>
            <person name="Despard B.A."/>
            <person name="Roesel C.L."/>
        </authorList>
    </citation>
    <scope>NUCLEOTIDE SEQUENCE</scope>
    <source>
        <strain evidence="2">K2</strain>
    </source>
</reference>
<dbReference type="Proteomes" id="UP001249851">
    <property type="component" value="Unassembled WGS sequence"/>
</dbReference>
<keyword evidence="3" id="KW-1185">Reference proteome</keyword>
<sequence>MSNYSLVINYSGERKRACFTTKAEKGLQTSDFRLQTSDFRLQTSDFRLQTSDFGFQTSDFRLQISDFRLQTSDLGFQTSDFRLRPSDFRLRTSDFRLQTFNPSYQASSLHPAVLLGSFLDKNFKDLQPTFEQHKVYSISALKMISDAQFEKMGLAIGQVAMMKALLAAEDKEGEEAKEQNKERIRTLVDKIRKKGGDQEKRKPLSAQARTVKKQPIKKQRKMYIGWLHRSSNDSRFKQVRMKDGGGVRDYTYNDDDHITVDFLKADAKKLFFSGGNVQARCRGRDAFRLG</sequence>